<evidence type="ECO:0000313" key="1">
    <source>
        <dbReference type="EMBL" id="EFM8154064.1"/>
    </source>
</evidence>
<evidence type="ECO:0000313" key="2">
    <source>
        <dbReference type="Proteomes" id="UP000555763"/>
    </source>
</evidence>
<accession>A0A828NRD9</accession>
<organism evidence="1 2">
    <name type="scientific">Escherichia coli</name>
    <dbReference type="NCBI Taxonomy" id="562"/>
    <lineage>
        <taxon>Bacteria</taxon>
        <taxon>Pseudomonadati</taxon>
        <taxon>Pseudomonadota</taxon>
        <taxon>Gammaproteobacteria</taxon>
        <taxon>Enterobacterales</taxon>
        <taxon>Enterobacteriaceae</taxon>
        <taxon>Escherichia</taxon>
    </lineage>
</organism>
<dbReference type="Proteomes" id="UP000555763">
    <property type="component" value="Unassembled WGS sequence"/>
</dbReference>
<proteinExistence type="predicted"/>
<dbReference type="AlphaFoldDB" id="A0A828NRD9"/>
<name>A0A828NRD9_ECOLX</name>
<comment type="caution">
    <text evidence="1">The sequence shown here is derived from an EMBL/GenBank/DDBJ whole genome shotgun (WGS) entry which is preliminary data.</text>
</comment>
<gene>
    <name evidence="1" type="ORF">A5U30_001659</name>
</gene>
<protein>
    <submittedName>
        <fullName evidence="1">Uncharacterized protein</fullName>
    </submittedName>
</protein>
<dbReference type="EMBL" id="AATLZG010000009">
    <property type="protein sequence ID" value="EFM8154064.1"/>
    <property type="molecule type" value="Genomic_DNA"/>
</dbReference>
<sequence>MTATEQLFFLTAEGIHTPYGLLDINKALEMLDEGCFDEPIWHGLEIVCCISEAEEKGMTGELALEKTIMYWRWLYTAMFFSEQLTRNGWTEVLNENGGTDRGTIYTGQNGGMTIYLKPLRLAMQNYMEWALIETYGEESGLLKSIFMYKAFMGALGDDERTGITTEGYRAMHMILDGLICEVSNNSEPETRVFH</sequence>
<reference evidence="1 2" key="1">
    <citation type="submission" date="2020-02" db="EMBL/GenBank/DDBJ databases">
        <authorList>
            <consortium name="PulseNet: The National Subtyping Network for Foodborne Disease Surveillance"/>
            <person name="Tarr C.L."/>
            <person name="Trees E."/>
            <person name="Katz L.S."/>
            <person name="Carleton-Romer H.A."/>
            <person name="Stroika S."/>
            <person name="Kucerova Z."/>
            <person name="Roache K.F."/>
            <person name="Sabol A.L."/>
            <person name="Besser J."/>
            <person name="Gerner-Smidt P."/>
        </authorList>
    </citation>
    <scope>NUCLEOTIDE SEQUENCE [LARGE SCALE GENOMIC DNA]</scope>
    <source>
        <strain evidence="1 2">PNUSAE002719</strain>
    </source>
</reference>